<organism evidence="3 4">
    <name type="scientific">Streptococcus cuniculi</name>
    <dbReference type="NCBI Taxonomy" id="1432788"/>
    <lineage>
        <taxon>Bacteria</taxon>
        <taxon>Bacillati</taxon>
        <taxon>Bacillota</taxon>
        <taxon>Bacilli</taxon>
        <taxon>Lactobacillales</taxon>
        <taxon>Streptococcaceae</taxon>
        <taxon>Streptococcus</taxon>
    </lineage>
</organism>
<dbReference type="GO" id="GO:0003677">
    <property type="term" value="F:DNA binding"/>
    <property type="evidence" value="ECO:0007669"/>
    <property type="project" value="UniProtKB-KW"/>
</dbReference>
<dbReference type="SUPFAM" id="SSF47413">
    <property type="entry name" value="lambda repressor-like DNA-binding domains"/>
    <property type="match status" value="1"/>
</dbReference>
<dbReference type="InterPro" id="IPR001387">
    <property type="entry name" value="Cro/C1-type_HTH"/>
</dbReference>
<keyword evidence="1" id="KW-0238">DNA-binding</keyword>
<dbReference type="EMBL" id="SPPD01000007">
    <property type="protein sequence ID" value="TFU97820.1"/>
    <property type="molecule type" value="Genomic_DNA"/>
</dbReference>
<dbReference type="SMART" id="SM00530">
    <property type="entry name" value="HTH_XRE"/>
    <property type="match status" value="1"/>
</dbReference>
<dbReference type="OrthoDB" id="2236632at2"/>
<sequence>MNRLKELRKEKGLTQQGLADIVGVTKRTIIAWENGERDIKSDKAQTLADYFGVSVGKLLGYETFSDDVFYEVLSLRGASDYEILRQKIEHEIFSIDMLLSSEGQLSSCIKILERIISNEKFMSNLPPMDYIELNAIPTRISFILDDLRGVKYRLEKEIQNNPSSSDQ</sequence>
<evidence type="ECO:0000256" key="1">
    <source>
        <dbReference type="ARBA" id="ARBA00023125"/>
    </source>
</evidence>
<dbReference type="PANTHER" id="PTHR46558">
    <property type="entry name" value="TRACRIPTIONAL REGULATORY PROTEIN-RELATED-RELATED"/>
    <property type="match status" value="1"/>
</dbReference>
<dbReference type="Gene3D" id="1.10.260.40">
    <property type="entry name" value="lambda repressor-like DNA-binding domains"/>
    <property type="match status" value="1"/>
</dbReference>
<dbReference type="InterPro" id="IPR010982">
    <property type="entry name" value="Lambda_DNA-bd_dom_sf"/>
</dbReference>
<dbReference type="PROSITE" id="PS50943">
    <property type="entry name" value="HTH_CROC1"/>
    <property type="match status" value="1"/>
</dbReference>
<dbReference type="CDD" id="cd00093">
    <property type="entry name" value="HTH_XRE"/>
    <property type="match status" value="1"/>
</dbReference>
<accession>A0A4Y9J9W1</accession>
<dbReference type="AlphaFoldDB" id="A0A4Y9J9W1"/>
<evidence type="ECO:0000313" key="4">
    <source>
        <dbReference type="Proteomes" id="UP000297253"/>
    </source>
</evidence>
<comment type="caution">
    <text evidence="3">The sequence shown here is derived from an EMBL/GenBank/DDBJ whole genome shotgun (WGS) entry which is preliminary data.</text>
</comment>
<dbReference type="PANTHER" id="PTHR46558:SF11">
    <property type="entry name" value="HTH-TYPE TRANSCRIPTIONAL REGULATOR XRE"/>
    <property type="match status" value="1"/>
</dbReference>
<dbReference type="Proteomes" id="UP000297253">
    <property type="component" value="Unassembled WGS sequence"/>
</dbReference>
<protein>
    <submittedName>
        <fullName evidence="3">XRE family transcriptional regulator</fullName>
    </submittedName>
</protein>
<dbReference type="RefSeq" id="WP_135182000.1">
    <property type="nucleotide sequence ID" value="NZ_JADGKZ010000007.1"/>
</dbReference>
<name>A0A4Y9J9W1_9STRE</name>
<dbReference type="Pfam" id="PF01381">
    <property type="entry name" value="HTH_3"/>
    <property type="match status" value="1"/>
</dbReference>
<proteinExistence type="predicted"/>
<reference evidence="3 4" key="1">
    <citation type="submission" date="2019-03" db="EMBL/GenBank/DDBJ databases">
        <title>Diversity of the mouse oral microbiome.</title>
        <authorList>
            <person name="Joseph S."/>
            <person name="Aduse-Opoku J."/>
            <person name="Curtis M."/>
            <person name="Wade W."/>
            <person name="Hashim A."/>
        </authorList>
    </citation>
    <scope>NUCLEOTIDE SEQUENCE [LARGE SCALE GENOMIC DNA]</scope>
    <source>
        <strain evidence="3 4">WM131</strain>
    </source>
</reference>
<evidence type="ECO:0000313" key="3">
    <source>
        <dbReference type="EMBL" id="TFU97820.1"/>
    </source>
</evidence>
<gene>
    <name evidence="3" type="ORF">E4T82_06250</name>
</gene>
<evidence type="ECO:0000259" key="2">
    <source>
        <dbReference type="PROSITE" id="PS50943"/>
    </source>
</evidence>
<feature type="domain" description="HTH cro/C1-type" evidence="2">
    <location>
        <begin position="4"/>
        <end position="58"/>
    </location>
</feature>